<feature type="compositionally biased region" description="Basic and acidic residues" evidence="6">
    <location>
        <begin position="1"/>
        <end position="12"/>
    </location>
</feature>
<keyword evidence="4" id="KW-0804">Transcription</keyword>
<feature type="region of interest" description="Disordered" evidence="6">
    <location>
        <begin position="732"/>
        <end position="771"/>
    </location>
</feature>
<dbReference type="SUPFAM" id="SSF140996">
    <property type="entry name" value="Hermes dimerisation domain"/>
    <property type="match status" value="1"/>
</dbReference>
<accession>A0A3P9HLY1</accession>
<evidence type="ECO:0000256" key="6">
    <source>
        <dbReference type="SAM" id="MobiDB-lite"/>
    </source>
</evidence>
<dbReference type="PANTHER" id="PTHR46621:SF1">
    <property type="entry name" value="SNRNA-ACTIVATING PROTEIN COMPLEX SUBUNIT 4"/>
    <property type="match status" value="1"/>
</dbReference>
<reference evidence="9 10" key="2">
    <citation type="submission" date="2017-04" db="EMBL/GenBank/DDBJ databases">
        <title>CpG methylation of centromeres and impact of large insertions on vertebrate speciation.</title>
        <authorList>
            <person name="Ichikawa K."/>
            <person name="Yoshimura J."/>
            <person name="Morishita S."/>
        </authorList>
    </citation>
    <scope>NUCLEOTIDE SEQUENCE</scope>
    <source>
        <strain evidence="9 10">HSOK</strain>
    </source>
</reference>
<dbReference type="FunFam" id="1.10.10.60:FF:000314">
    <property type="entry name" value="Small nuclear RNA-activating complex, polypeptide 4"/>
    <property type="match status" value="1"/>
</dbReference>
<feature type="compositionally biased region" description="Basic and acidic residues" evidence="6">
    <location>
        <begin position="734"/>
        <end position="749"/>
    </location>
</feature>
<dbReference type="FunFam" id="1.10.10.60:FF:000016">
    <property type="entry name" value="Transcriptional activator Myb isoform A"/>
    <property type="match status" value="1"/>
</dbReference>
<dbReference type="InterPro" id="IPR017930">
    <property type="entry name" value="Myb_dom"/>
</dbReference>
<dbReference type="SUPFAM" id="SSF53098">
    <property type="entry name" value="Ribonuclease H-like"/>
    <property type="match status" value="1"/>
</dbReference>
<dbReference type="SMART" id="SM00717">
    <property type="entry name" value="SANT"/>
    <property type="match status" value="3"/>
</dbReference>
<protein>
    <submittedName>
        <fullName evidence="9">Uncharacterized LOC101172332</fullName>
    </submittedName>
</protein>
<dbReference type="InterPro" id="IPR009057">
    <property type="entry name" value="Homeodomain-like_sf"/>
</dbReference>
<dbReference type="InterPro" id="IPR001005">
    <property type="entry name" value="SANT/Myb"/>
</dbReference>
<evidence type="ECO:0000259" key="8">
    <source>
        <dbReference type="PROSITE" id="PS51294"/>
    </source>
</evidence>
<keyword evidence="5" id="KW-0539">Nucleus</keyword>
<dbReference type="Ensembl" id="ENSORLT00015000341.1">
    <property type="protein sequence ID" value="ENSORLP00015008727.1"/>
    <property type="gene ID" value="ENSORLG00015009523.1"/>
</dbReference>
<sequence>MWRGLEEQDEGKISTGTDSDISEKNDGTKCDVEWTQEEDENLKILVNNFGKRDWKTISSFLPGRTEMQCMGRWKKHLDPELSRHWTKAEDDKMLELVNKYGTRSWSLVAKELTARTGKQCRERWINSLDPLMKRSNWTEEEELILFKAHSILGNRWSEIAKLLPGRSDNSIKNHYHCAIKRKAGLGFFRDAANSISLDIEQFVDKEVDFKCDVVIDTVPVSTSSVKCDEVKQQNDPPKAKRKTSASKGELSSPGSSLPSSSNSSPSSGTASSTIPVDQKAFVDAALKMIAEDMLPLSLVEGAGFRLFMSTIRPNCNKLSQRIIAMQLYEEVERTIKPQLIRELKASLTTAGDGERAIHVTCDLWAGDQSQPSDGPILVVQLHFITDSWEIRRPVVAFRHLSHKDLSTAVAKELEGVLLSYGIFPHNIGNVLANQAKEVLAGNNLFCDYKIVCSSNRDPEGDEIVAFLSNQMSETELAFSELQIGTKMTCMARRLQMVIKDALKNSRVVENLLSQAHNVVAFFKSSAYWSEILLKESNMSMCPSSSNCRWNSMMVSLRRMVQEKTWSTVMTLLAQARIEATDATSAPPLVMVKRDQVIDILGLLEPFEVALQILQGNSASMSVIIPSLINLDKTLESRITNYTHFCKALRTGLHTHFQSVIHQKDVILAAVLDPRIKVQPFLDIKSEVQTEFLTPPTKNEAAAILRSAWQSMESSTCLPLEVEAVQKSTSLTEQSVKEESQTSVKTDLRSDNGCGDGNDLKRKSGVSVSQPPAKTLKTSELDLYLSRSAWKHGTSLQFWSTATNFPVLRNLARKLLAAPATCGGFDRLYPMSSCIIRAKRNRLPPHTTERLLLYRNSMKAKASKKPSEAAKN</sequence>
<name>A0A3P9HLY1_ORYLA</name>
<feature type="domain" description="HTH myb-type" evidence="8">
    <location>
        <begin position="34"/>
        <end position="81"/>
    </location>
</feature>
<keyword evidence="2" id="KW-0805">Transcription regulation</keyword>
<feature type="domain" description="HTH myb-type" evidence="8">
    <location>
        <begin position="83"/>
        <end position="128"/>
    </location>
</feature>
<dbReference type="PROSITE" id="PS50090">
    <property type="entry name" value="MYB_LIKE"/>
    <property type="match status" value="3"/>
</dbReference>
<dbReference type="AlphaFoldDB" id="A0A3P9HLY1"/>
<evidence type="ECO:0000256" key="4">
    <source>
        <dbReference type="ARBA" id="ARBA00023163"/>
    </source>
</evidence>
<dbReference type="InterPro" id="IPR008906">
    <property type="entry name" value="HATC_C_dom"/>
</dbReference>
<dbReference type="InterPro" id="IPR051575">
    <property type="entry name" value="Myb-like_DNA-bd"/>
</dbReference>
<keyword evidence="1" id="KW-0677">Repeat</keyword>
<proteinExistence type="predicted"/>
<feature type="region of interest" description="Disordered" evidence="6">
    <location>
        <begin position="1"/>
        <end position="27"/>
    </location>
</feature>
<feature type="region of interest" description="Disordered" evidence="6">
    <location>
        <begin position="226"/>
        <end position="273"/>
    </location>
</feature>
<evidence type="ECO:0000313" key="9">
    <source>
        <dbReference type="Ensembl" id="ENSORLP00015008727.1"/>
    </source>
</evidence>
<dbReference type="SUPFAM" id="SSF46689">
    <property type="entry name" value="Homeodomain-like"/>
    <property type="match status" value="2"/>
</dbReference>
<evidence type="ECO:0000256" key="3">
    <source>
        <dbReference type="ARBA" id="ARBA00023125"/>
    </source>
</evidence>
<feature type="domain" description="Myb-like" evidence="7">
    <location>
        <begin position="34"/>
        <end position="77"/>
    </location>
</feature>
<keyword evidence="3" id="KW-0238">DNA-binding</keyword>
<reference key="1">
    <citation type="journal article" date="2007" name="Nature">
        <title>The medaka draft genome and insights into vertebrate genome evolution.</title>
        <authorList>
            <person name="Kasahara M."/>
            <person name="Naruse K."/>
            <person name="Sasaki S."/>
            <person name="Nakatani Y."/>
            <person name="Qu W."/>
            <person name="Ahsan B."/>
            <person name="Yamada T."/>
            <person name="Nagayasu Y."/>
            <person name="Doi K."/>
            <person name="Kasai Y."/>
            <person name="Jindo T."/>
            <person name="Kobayashi D."/>
            <person name="Shimada A."/>
            <person name="Toyoda A."/>
            <person name="Kuroki Y."/>
            <person name="Fujiyama A."/>
            <person name="Sasaki T."/>
            <person name="Shimizu A."/>
            <person name="Asakawa S."/>
            <person name="Shimizu N."/>
            <person name="Hashimoto S."/>
            <person name="Yang J."/>
            <person name="Lee Y."/>
            <person name="Matsushima K."/>
            <person name="Sugano S."/>
            <person name="Sakaizumi M."/>
            <person name="Narita T."/>
            <person name="Ohishi K."/>
            <person name="Haga S."/>
            <person name="Ohta F."/>
            <person name="Nomoto H."/>
            <person name="Nogata K."/>
            <person name="Morishita T."/>
            <person name="Endo T."/>
            <person name="Shin-I T."/>
            <person name="Takeda H."/>
            <person name="Morishita S."/>
            <person name="Kohara Y."/>
        </authorList>
    </citation>
    <scope>NUCLEOTIDE SEQUENCE [LARGE SCALE GENOMIC DNA]</scope>
    <source>
        <strain>Hd-rR</strain>
    </source>
</reference>
<reference evidence="9" key="4">
    <citation type="submission" date="2025-09" db="UniProtKB">
        <authorList>
            <consortium name="Ensembl"/>
        </authorList>
    </citation>
    <scope>IDENTIFICATION</scope>
    <source>
        <strain evidence="9">HSOK</strain>
    </source>
</reference>
<feature type="domain" description="Myb-like" evidence="7">
    <location>
        <begin position="85"/>
        <end position="128"/>
    </location>
</feature>
<dbReference type="CDD" id="cd00167">
    <property type="entry name" value="SANT"/>
    <property type="match status" value="3"/>
</dbReference>
<reference evidence="9" key="3">
    <citation type="submission" date="2025-08" db="UniProtKB">
        <authorList>
            <consortium name="Ensembl"/>
        </authorList>
    </citation>
    <scope>IDENTIFICATION</scope>
    <source>
        <strain evidence="9">HSOK</strain>
    </source>
</reference>
<dbReference type="Gene3D" id="1.10.10.60">
    <property type="entry name" value="Homeodomain-like"/>
    <property type="match status" value="3"/>
</dbReference>
<dbReference type="GO" id="GO:0046983">
    <property type="term" value="F:protein dimerization activity"/>
    <property type="evidence" value="ECO:0007669"/>
    <property type="project" value="InterPro"/>
</dbReference>
<feature type="domain" description="HTH myb-type" evidence="8">
    <location>
        <begin position="129"/>
        <end position="183"/>
    </location>
</feature>
<evidence type="ECO:0000259" key="7">
    <source>
        <dbReference type="PROSITE" id="PS50090"/>
    </source>
</evidence>
<feature type="domain" description="Myb-like" evidence="7">
    <location>
        <begin position="129"/>
        <end position="179"/>
    </location>
</feature>
<dbReference type="Proteomes" id="UP000265200">
    <property type="component" value="Chromosome 7"/>
</dbReference>
<dbReference type="Pfam" id="PF05699">
    <property type="entry name" value="Dimer_Tnp_hAT"/>
    <property type="match status" value="1"/>
</dbReference>
<dbReference type="PANTHER" id="PTHR46621">
    <property type="entry name" value="SNRNA-ACTIVATING PROTEIN COMPLEX SUBUNIT 4"/>
    <property type="match status" value="1"/>
</dbReference>
<evidence type="ECO:0000313" key="10">
    <source>
        <dbReference type="Proteomes" id="UP000265200"/>
    </source>
</evidence>
<feature type="compositionally biased region" description="Low complexity" evidence="6">
    <location>
        <begin position="245"/>
        <end position="272"/>
    </location>
</feature>
<dbReference type="GO" id="GO:0003677">
    <property type="term" value="F:DNA binding"/>
    <property type="evidence" value="ECO:0007669"/>
    <property type="project" value="UniProtKB-KW"/>
</dbReference>
<dbReference type="PROSITE" id="PS51294">
    <property type="entry name" value="HTH_MYB"/>
    <property type="match status" value="3"/>
</dbReference>
<evidence type="ECO:0000256" key="1">
    <source>
        <dbReference type="ARBA" id="ARBA00022737"/>
    </source>
</evidence>
<organism evidence="9 10">
    <name type="scientific">Oryzias latipes</name>
    <name type="common">Japanese rice fish</name>
    <name type="synonym">Japanese killifish</name>
    <dbReference type="NCBI Taxonomy" id="8090"/>
    <lineage>
        <taxon>Eukaryota</taxon>
        <taxon>Metazoa</taxon>
        <taxon>Chordata</taxon>
        <taxon>Craniata</taxon>
        <taxon>Vertebrata</taxon>
        <taxon>Euteleostomi</taxon>
        <taxon>Actinopterygii</taxon>
        <taxon>Neopterygii</taxon>
        <taxon>Teleostei</taxon>
        <taxon>Neoteleostei</taxon>
        <taxon>Acanthomorphata</taxon>
        <taxon>Ovalentaria</taxon>
        <taxon>Atherinomorphae</taxon>
        <taxon>Beloniformes</taxon>
        <taxon>Adrianichthyidae</taxon>
        <taxon>Oryziinae</taxon>
        <taxon>Oryzias</taxon>
    </lineage>
</organism>
<dbReference type="InterPro" id="IPR012337">
    <property type="entry name" value="RNaseH-like_sf"/>
</dbReference>
<evidence type="ECO:0000256" key="5">
    <source>
        <dbReference type="ARBA" id="ARBA00023242"/>
    </source>
</evidence>
<dbReference type="Pfam" id="PF13921">
    <property type="entry name" value="Myb_DNA-bind_6"/>
    <property type="match status" value="2"/>
</dbReference>
<evidence type="ECO:0000256" key="2">
    <source>
        <dbReference type="ARBA" id="ARBA00023015"/>
    </source>
</evidence>